<comment type="caution">
    <text evidence="1">The sequence shown here is derived from an EMBL/GenBank/DDBJ whole genome shotgun (WGS) entry which is preliminary data.</text>
</comment>
<accession>A0A853JF37</accession>
<organism evidence="1 2">
    <name type="scientific">Luteimonas salinisoli</name>
    <dbReference type="NCBI Taxonomy" id="2752307"/>
    <lineage>
        <taxon>Bacteria</taxon>
        <taxon>Pseudomonadati</taxon>
        <taxon>Pseudomonadota</taxon>
        <taxon>Gammaproteobacteria</taxon>
        <taxon>Lysobacterales</taxon>
        <taxon>Lysobacteraceae</taxon>
        <taxon>Luteimonas</taxon>
    </lineage>
</organism>
<reference evidence="1 2" key="1">
    <citation type="submission" date="2020-07" db="EMBL/GenBank/DDBJ databases">
        <title>Luteimonas sp. SJ-92.</title>
        <authorList>
            <person name="Huang X.-X."/>
            <person name="Xu L."/>
            <person name="Sun J.-Q."/>
        </authorList>
    </citation>
    <scope>NUCLEOTIDE SEQUENCE [LARGE SCALE GENOMIC DNA]</scope>
    <source>
        <strain evidence="1 2">SJ-92</strain>
    </source>
</reference>
<evidence type="ECO:0000313" key="2">
    <source>
        <dbReference type="Proteomes" id="UP000578091"/>
    </source>
</evidence>
<proteinExistence type="predicted"/>
<evidence type="ECO:0000313" key="1">
    <source>
        <dbReference type="EMBL" id="NZA27108.1"/>
    </source>
</evidence>
<gene>
    <name evidence="1" type="ORF">H0E84_12030</name>
</gene>
<dbReference type="Proteomes" id="UP000578091">
    <property type="component" value="Unassembled WGS sequence"/>
</dbReference>
<dbReference type="AlphaFoldDB" id="A0A853JF37"/>
<protein>
    <recommendedName>
        <fullName evidence="3">Copper chaperone</fullName>
    </recommendedName>
</protein>
<sequence>MEFHVAVQGTPPDLDAVARALAALDPAALVDLDRGGATLRVSTSVGAAQLAALLGRVGCPVGEAQVVLQPSVCCGGCSG</sequence>
<keyword evidence="2" id="KW-1185">Reference proteome</keyword>
<dbReference type="RefSeq" id="WP_180678886.1">
    <property type="nucleotide sequence ID" value="NZ_JACCKA010000072.1"/>
</dbReference>
<evidence type="ECO:0008006" key="3">
    <source>
        <dbReference type="Google" id="ProtNLM"/>
    </source>
</evidence>
<name>A0A853JF37_9GAMM</name>
<dbReference type="EMBL" id="JACCKA010000072">
    <property type="protein sequence ID" value="NZA27108.1"/>
    <property type="molecule type" value="Genomic_DNA"/>
</dbReference>